<dbReference type="GO" id="GO:0070971">
    <property type="term" value="C:endoplasmic reticulum exit site"/>
    <property type="evidence" value="ECO:0007669"/>
    <property type="project" value="TreeGrafter"/>
</dbReference>
<evidence type="ECO:0000259" key="17">
    <source>
        <dbReference type="Pfam" id="PF07304"/>
    </source>
</evidence>
<dbReference type="InterPro" id="IPR001680">
    <property type="entry name" value="WD40_rpt"/>
</dbReference>
<evidence type="ECO:0000256" key="14">
    <source>
        <dbReference type="ARBA" id="ARBA00025471"/>
    </source>
</evidence>
<feature type="region of interest" description="Disordered" evidence="16">
    <location>
        <begin position="465"/>
        <end position="505"/>
    </location>
</feature>
<feature type="compositionally biased region" description="Pro residues" evidence="16">
    <location>
        <begin position="954"/>
        <end position="981"/>
    </location>
</feature>
<dbReference type="PANTHER" id="PTHR13923">
    <property type="entry name" value="SEC31-RELATED PROTEIN"/>
    <property type="match status" value="1"/>
</dbReference>
<dbReference type="GO" id="GO:0007029">
    <property type="term" value="P:endoplasmic reticulum organization"/>
    <property type="evidence" value="ECO:0007669"/>
    <property type="project" value="TreeGrafter"/>
</dbReference>
<keyword evidence="9" id="KW-0256">Endoplasmic reticulum</keyword>
<keyword evidence="12" id="KW-0472">Membrane</keyword>
<gene>
    <name evidence="19" type="ORF">MKZ38_009807</name>
</gene>
<feature type="compositionally biased region" description="Pro residues" evidence="16">
    <location>
        <begin position="1079"/>
        <end position="1105"/>
    </location>
</feature>
<feature type="compositionally biased region" description="Pro residues" evidence="16">
    <location>
        <begin position="989"/>
        <end position="1004"/>
    </location>
</feature>
<dbReference type="InterPro" id="IPR040251">
    <property type="entry name" value="SEC31-like"/>
</dbReference>
<evidence type="ECO:0000256" key="7">
    <source>
        <dbReference type="ARBA" id="ARBA00022574"/>
    </source>
</evidence>
<keyword evidence="6" id="KW-0813">Transport</keyword>
<evidence type="ECO:0000256" key="1">
    <source>
        <dbReference type="ARBA" id="ARBA00004299"/>
    </source>
</evidence>
<dbReference type="Pfam" id="PF12931">
    <property type="entry name" value="TPR_Sec16"/>
    <property type="match status" value="1"/>
</dbReference>
<dbReference type="Gene3D" id="1.25.40.1030">
    <property type="match status" value="1"/>
</dbReference>
<dbReference type="Gene3D" id="1.20.940.10">
    <property type="entry name" value="Functional domain of the splicing factor Prp18"/>
    <property type="match status" value="1"/>
</dbReference>
<keyword evidence="13" id="KW-0968">Cytoplasmic vesicle</keyword>
<feature type="domain" description="Sec16 Sec23-binding" evidence="18">
    <location>
        <begin position="550"/>
        <end position="774"/>
    </location>
</feature>
<dbReference type="Gene3D" id="2.130.10.10">
    <property type="entry name" value="YVTN repeat-like/Quinoprotein amine dehydrogenase"/>
    <property type="match status" value="1"/>
</dbReference>
<dbReference type="SUPFAM" id="SSF50978">
    <property type="entry name" value="WD40 repeat-like"/>
    <property type="match status" value="1"/>
</dbReference>
<dbReference type="InterPro" id="IPR009917">
    <property type="entry name" value="SRA1/Sec31"/>
</dbReference>
<keyword evidence="20" id="KW-1185">Reference proteome</keyword>
<dbReference type="PROSITE" id="PS50082">
    <property type="entry name" value="WD_REPEATS_2"/>
    <property type="match status" value="2"/>
</dbReference>
<keyword evidence="8" id="KW-0677">Repeat</keyword>
<feature type="repeat" description="WD" evidence="15">
    <location>
        <begin position="252"/>
        <end position="294"/>
    </location>
</feature>
<dbReference type="InterPro" id="IPR036322">
    <property type="entry name" value="WD40_repeat_dom_sf"/>
</dbReference>
<evidence type="ECO:0000256" key="5">
    <source>
        <dbReference type="ARBA" id="ARBA00021236"/>
    </source>
</evidence>
<feature type="compositionally biased region" description="Pro residues" evidence="16">
    <location>
        <begin position="1029"/>
        <end position="1045"/>
    </location>
</feature>
<dbReference type="GO" id="GO:0030127">
    <property type="term" value="C:COPII vesicle coat"/>
    <property type="evidence" value="ECO:0007669"/>
    <property type="project" value="TreeGrafter"/>
</dbReference>
<evidence type="ECO:0000256" key="11">
    <source>
        <dbReference type="ARBA" id="ARBA00022927"/>
    </source>
</evidence>
<dbReference type="PANTHER" id="PTHR13923:SF11">
    <property type="entry name" value="SECRETORY 31, ISOFORM D"/>
    <property type="match status" value="1"/>
</dbReference>
<evidence type="ECO:0000313" key="20">
    <source>
        <dbReference type="Proteomes" id="UP001201980"/>
    </source>
</evidence>
<evidence type="ECO:0000256" key="8">
    <source>
        <dbReference type="ARBA" id="ARBA00022737"/>
    </source>
</evidence>
<sequence length="1239" mass="133229">MVRLREIPRTAAFAWSPGASKPLVVTGTSAGAVSDDFSTETKLELWDLDLDNQDIGVELQPITSIDADSRFYDIAWSPPLESHPKGIIAGALENGTITLWDPEKLISNASDAVIASTTKHTSAIKSIQFNPLKPQIFVSAGEKGELFVYDVNDVDNPFRLGSQTARPEDLECVAWNRKVAHILATGSTGGFVHIWDVKNKKSSLSINNRKPVSAIAWDPNNSTKLLTATPDDGEPRIALWNLRNSKEPERILQGHLQGVLSLSWCDHDADLLISSGRDAKTIVWNPQTGEKLGELPEATNWAFLTQFHPHNPNLTATASFDGKITMQTLQNTNPDTSNTAALSTMDDADFFSNVQTQPQAASFSLPKAPKWFERPIGASFGFGGKLIMFKGTPETRKSKIEILPFTIDSEVSTVSQKFEEAMKSGDIKGICDEHRQAAATDEEKADWLVMSTLVAEDQRHQITEYLGFSKKDEGEETEDEAEESIKEKESTTEEPAEDEATKKKRLSNFFADSGDGDDEFPSEFDVDKDAQPGTPFFLLDSDGSPEDQQITKALVLGNFEKATKICLKEKRFSDAFLIANCGTKELVEKVQAAYLAHTEGSPSYLRVLGSVIGKNLKDVVDHGDLSNWKEVMVTICTYATPAEFPDLCEALGDRVSESGSRKDASFCYLVGSKLEKVVSIWIAELGEAEQEGMKEPNEDSTFSVHARTLQRFIEKVTVFRQVTNFEDTEKSQPSDWKLASLYDKYIEYADIVASQGLLSVAQKYLDLLPATYPAAELSRGRVKQATQSSAPKPTGRQTPASRATSRAQPAAYQPSQSSVSGAIASNPYQPAQPQFRTFTPPSVNPYQPPAPAGPYAPSQNYAPPQQFGAGSNLGQGPPPAGPPPMGGPPRNTTPSNLAIKKDPGAWNDVPMVSKPPPVRRATPSMAPITSPFPGQQSLASPPPPGGGPYGSSSTPPPPPPKGPAPPRMTSPPQHMQPPPRPSSAANAYAPPPQAQPPPTGPPTMPRVSSPYNAPPQAAPPTSRYAPAPASQPPPSQPPMGGPPPVARVSPYAPAPAPAAAQGPYNPSHYNPPLSQAQPPLAPPPSKISAPPPTGPPPMGGPPRGGPPRAGGSTATPPPPYSTPTATSKPQGEIPPEAQQMVDSLTREMKRVAGLAPAQFAQVVADTEKRLTILFNHLKNDDLVKSDTIAELTQLAEALEAKDYATASSLQVKIQTTKTTECGNWMVGIKRLVSMSKSTA</sequence>
<keyword evidence="7 15" id="KW-0853">WD repeat</keyword>
<reference evidence="19" key="1">
    <citation type="submission" date="2022-07" db="EMBL/GenBank/DDBJ databases">
        <title>Draft genome sequence of Zalerion maritima ATCC 34329, a (micro)plastics degrading marine fungus.</title>
        <authorList>
            <person name="Paco A."/>
            <person name="Goncalves M.F.M."/>
            <person name="Rocha-Santos T.A.P."/>
            <person name="Alves A."/>
        </authorList>
    </citation>
    <scope>NUCLEOTIDE SEQUENCE</scope>
    <source>
        <strain evidence="19">ATCC 34329</strain>
    </source>
</reference>
<comment type="caution">
    <text evidence="19">The sequence shown here is derived from an EMBL/GenBank/DDBJ whole genome shotgun (WGS) entry which is preliminary data.</text>
</comment>
<evidence type="ECO:0000256" key="2">
    <source>
        <dbReference type="ARBA" id="ARBA00004397"/>
    </source>
</evidence>
<evidence type="ECO:0000256" key="13">
    <source>
        <dbReference type="ARBA" id="ARBA00023329"/>
    </source>
</evidence>
<comment type="similarity">
    <text evidence="3">Belongs to the WD repeat SEC31 family.</text>
</comment>
<dbReference type="InterPro" id="IPR024298">
    <property type="entry name" value="Sec16_Sec23-bd"/>
</dbReference>
<feature type="region of interest" description="Disordered" evidence="16">
    <location>
        <begin position="777"/>
        <end position="1134"/>
    </location>
</feature>
<dbReference type="Pfam" id="PF07304">
    <property type="entry name" value="SRA1"/>
    <property type="match status" value="1"/>
</dbReference>
<organism evidence="19 20">
    <name type="scientific">Zalerion maritima</name>
    <dbReference type="NCBI Taxonomy" id="339359"/>
    <lineage>
        <taxon>Eukaryota</taxon>
        <taxon>Fungi</taxon>
        <taxon>Dikarya</taxon>
        <taxon>Ascomycota</taxon>
        <taxon>Pezizomycotina</taxon>
        <taxon>Sordariomycetes</taxon>
        <taxon>Lulworthiomycetidae</taxon>
        <taxon>Lulworthiales</taxon>
        <taxon>Lulworthiaceae</taxon>
        <taxon>Zalerion</taxon>
    </lineage>
</organism>
<accession>A0AAD5S656</accession>
<dbReference type="GO" id="GO:0015031">
    <property type="term" value="P:protein transport"/>
    <property type="evidence" value="ECO:0007669"/>
    <property type="project" value="UniProtKB-KW"/>
</dbReference>
<keyword evidence="10" id="KW-0931">ER-Golgi transport</keyword>
<dbReference type="AlphaFoldDB" id="A0AAD5S656"/>
<dbReference type="GO" id="GO:0005789">
    <property type="term" value="C:endoplasmic reticulum membrane"/>
    <property type="evidence" value="ECO:0007669"/>
    <property type="project" value="UniProtKB-SubCell"/>
</dbReference>
<feature type="compositionally biased region" description="Polar residues" evidence="16">
    <location>
        <begin position="826"/>
        <end position="841"/>
    </location>
</feature>
<comment type="subcellular location">
    <subcellularLocation>
        <location evidence="1">Cytoplasmic vesicle</location>
        <location evidence="1">COPII-coated vesicle membrane</location>
        <topology evidence="1">Peripheral membrane protein</topology>
        <orientation evidence="1">Cytoplasmic side</orientation>
    </subcellularLocation>
    <subcellularLocation>
        <location evidence="2">Endoplasmic reticulum membrane</location>
        <topology evidence="2">Peripheral membrane protein</topology>
        <orientation evidence="2">Cytoplasmic side</orientation>
    </subcellularLocation>
</comment>
<evidence type="ECO:0000259" key="18">
    <source>
        <dbReference type="Pfam" id="PF12931"/>
    </source>
</evidence>
<keyword evidence="11" id="KW-0653">Protein transport</keyword>
<dbReference type="Proteomes" id="UP001201980">
    <property type="component" value="Unassembled WGS sequence"/>
</dbReference>
<dbReference type="InterPro" id="IPR015943">
    <property type="entry name" value="WD40/YVTN_repeat-like_dom_sf"/>
</dbReference>
<feature type="compositionally biased region" description="Pro residues" evidence="16">
    <location>
        <begin position="842"/>
        <end position="854"/>
    </location>
</feature>
<evidence type="ECO:0000313" key="19">
    <source>
        <dbReference type="EMBL" id="KAJ2906944.1"/>
    </source>
</evidence>
<dbReference type="GO" id="GO:0005198">
    <property type="term" value="F:structural molecule activity"/>
    <property type="evidence" value="ECO:0007669"/>
    <property type="project" value="TreeGrafter"/>
</dbReference>
<dbReference type="Pfam" id="PF00400">
    <property type="entry name" value="WD40"/>
    <property type="match status" value="1"/>
</dbReference>
<dbReference type="FunFam" id="2.130.10.10:FF:000193">
    <property type="entry name" value="Protein transport protein SEC31, putative"/>
    <property type="match status" value="1"/>
</dbReference>
<dbReference type="EMBL" id="JAKWBI020000007">
    <property type="protein sequence ID" value="KAJ2906944.1"/>
    <property type="molecule type" value="Genomic_DNA"/>
</dbReference>
<evidence type="ECO:0000256" key="10">
    <source>
        <dbReference type="ARBA" id="ARBA00022892"/>
    </source>
</evidence>
<evidence type="ECO:0000256" key="4">
    <source>
        <dbReference type="ARBA" id="ARBA00013507"/>
    </source>
</evidence>
<feature type="repeat" description="WD" evidence="15">
    <location>
        <begin position="163"/>
        <end position="205"/>
    </location>
</feature>
<evidence type="ECO:0000256" key="3">
    <source>
        <dbReference type="ARBA" id="ARBA00009358"/>
    </source>
</evidence>
<comment type="function">
    <text evidence="14">Component of the coat protein complex II (COPII) which promotes the formation of transport vesicles from the endoplasmic reticulum (ER). The coat has two main functions, the physical deformation of the endoplasmic reticulum membrane into vesicles and the selection of cargo molecules.</text>
</comment>
<feature type="compositionally biased region" description="Pro residues" evidence="16">
    <location>
        <begin position="876"/>
        <end position="887"/>
    </location>
</feature>
<dbReference type="SMART" id="SM00320">
    <property type="entry name" value="WD40"/>
    <property type="match status" value="6"/>
</dbReference>
<feature type="domain" description="SRA1/Sec31" evidence="17">
    <location>
        <begin position="1106"/>
        <end position="1236"/>
    </location>
</feature>
<evidence type="ECO:0000256" key="9">
    <source>
        <dbReference type="ARBA" id="ARBA00022824"/>
    </source>
</evidence>
<evidence type="ECO:0000256" key="12">
    <source>
        <dbReference type="ARBA" id="ARBA00023136"/>
    </source>
</evidence>
<proteinExistence type="inferred from homology"/>
<dbReference type="GO" id="GO:0090110">
    <property type="term" value="P:COPII-coated vesicle cargo loading"/>
    <property type="evidence" value="ECO:0007669"/>
    <property type="project" value="TreeGrafter"/>
</dbReference>
<evidence type="ECO:0000256" key="15">
    <source>
        <dbReference type="PROSITE-ProRule" id="PRU00221"/>
    </source>
</evidence>
<protein>
    <recommendedName>
        <fullName evidence="5">Protein transport protein SEC31</fullName>
    </recommendedName>
    <alternativeName>
        <fullName evidence="4">Protein transport protein sec31</fullName>
    </alternativeName>
</protein>
<evidence type="ECO:0000256" key="16">
    <source>
        <dbReference type="SAM" id="MobiDB-lite"/>
    </source>
</evidence>
<evidence type="ECO:0000256" key="6">
    <source>
        <dbReference type="ARBA" id="ARBA00022448"/>
    </source>
</evidence>
<feature type="compositionally biased region" description="Polar residues" evidence="16">
    <location>
        <begin position="784"/>
        <end position="820"/>
    </location>
</feature>
<name>A0AAD5S656_9PEZI</name>